<proteinExistence type="predicted"/>
<sequence length="18" mass="2115">MEKKHFSSQKILPELVIS</sequence>
<reference evidence="1" key="1">
    <citation type="submission" date="2014-09" db="EMBL/GenBank/DDBJ databases">
        <authorList>
            <person name="Magalhaes I.L.F."/>
            <person name="Oliveira U."/>
            <person name="Santos F.R."/>
            <person name="Vidigal T.H.D.A."/>
            <person name="Brescovit A.D."/>
            <person name="Santos A.J."/>
        </authorList>
    </citation>
    <scope>NUCLEOTIDE SEQUENCE</scope>
    <source>
        <tissue evidence="1">Shoot tissue taken approximately 20 cm above the soil surface</tissue>
    </source>
</reference>
<dbReference type="EMBL" id="GBRH01270410">
    <property type="protein sequence ID" value="JAD27485.1"/>
    <property type="molecule type" value="Transcribed_RNA"/>
</dbReference>
<organism evidence="1">
    <name type="scientific">Arundo donax</name>
    <name type="common">Giant reed</name>
    <name type="synonym">Donax arundinaceus</name>
    <dbReference type="NCBI Taxonomy" id="35708"/>
    <lineage>
        <taxon>Eukaryota</taxon>
        <taxon>Viridiplantae</taxon>
        <taxon>Streptophyta</taxon>
        <taxon>Embryophyta</taxon>
        <taxon>Tracheophyta</taxon>
        <taxon>Spermatophyta</taxon>
        <taxon>Magnoliopsida</taxon>
        <taxon>Liliopsida</taxon>
        <taxon>Poales</taxon>
        <taxon>Poaceae</taxon>
        <taxon>PACMAD clade</taxon>
        <taxon>Arundinoideae</taxon>
        <taxon>Arundineae</taxon>
        <taxon>Arundo</taxon>
    </lineage>
</organism>
<protein>
    <submittedName>
        <fullName evidence="1">Uncharacterized protein</fullName>
    </submittedName>
</protein>
<reference evidence="1" key="2">
    <citation type="journal article" date="2015" name="Data Brief">
        <title>Shoot transcriptome of the giant reed, Arundo donax.</title>
        <authorList>
            <person name="Barrero R.A."/>
            <person name="Guerrero F.D."/>
            <person name="Moolhuijzen P."/>
            <person name="Goolsby J.A."/>
            <person name="Tidwell J."/>
            <person name="Bellgard S.E."/>
            <person name="Bellgard M.I."/>
        </authorList>
    </citation>
    <scope>NUCLEOTIDE SEQUENCE</scope>
    <source>
        <tissue evidence="1">Shoot tissue taken approximately 20 cm above the soil surface</tissue>
    </source>
</reference>
<name>A0A0A8YRJ9_ARUDO</name>
<accession>A0A0A8YRJ9</accession>
<evidence type="ECO:0000313" key="1">
    <source>
        <dbReference type="EMBL" id="JAD27485.1"/>
    </source>
</evidence>
<dbReference type="AlphaFoldDB" id="A0A0A8YRJ9"/>